<comment type="caution">
    <text evidence="2">The sequence shown here is derived from an EMBL/GenBank/DDBJ whole genome shotgun (WGS) entry which is preliminary data.</text>
</comment>
<accession>A0AAV9GUD1</accession>
<dbReference type="PANTHER" id="PTHR37576">
    <property type="entry name" value="DEFECT AT LOW TEMPERATURE PROTEIN 1"/>
    <property type="match status" value="1"/>
</dbReference>
<keyword evidence="1" id="KW-0472">Membrane</keyword>
<reference evidence="2" key="2">
    <citation type="submission" date="2023-05" db="EMBL/GenBank/DDBJ databases">
        <authorList>
            <consortium name="Lawrence Berkeley National Laboratory"/>
            <person name="Steindorff A."/>
            <person name="Hensen N."/>
            <person name="Bonometti L."/>
            <person name="Westerberg I."/>
            <person name="Brannstrom I.O."/>
            <person name="Guillou S."/>
            <person name="Cros-Aarteil S."/>
            <person name="Calhoun S."/>
            <person name="Haridas S."/>
            <person name="Kuo A."/>
            <person name="Mondo S."/>
            <person name="Pangilinan J."/>
            <person name="Riley R."/>
            <person name="Labutti K."/>
            <person name="Andreopoulos B."/>
            <person name="Lipzen A."/>
            <person name="Chen C."/>
            <person name="Yanf M."/>
            <person name="Daum C."/>
            <person name="Ng V."/>
            <person name="Clum A."/>
            <person name="Ohm R."/>
            <person name="Martin F."/>
            <person name="Silar P."/>
            <person name="Natvig D."/>
            <person name="Lalanne C."/>
            <person name="Gautier V."/>
            <person name="Ament-Velasquez S.L."/>
            <person name="Kruys A."/>
            <person name="Hutchinson M.I."/>
            <person name="Powell A.J."/>
            <person name="Barry K."/>
            <person name="Miller A.N."/>
            <person name="Grigoriev I.V."/>
            <person name="Debuchy R."/>
            <person name="Gladieux P."/>
            <person name="Thoren M.H."/>
            <person name="Johannesson H."/>
        </authorList>
    </citation>
    <scope>NUCLEOTIDE SEQUENCE</scope>
    <source>
        <strain evidence="2">PSN243</strain>
    </source>
</reference>
<dbReference type="PANTHER" id="PTHR37576:SF2">
    <property type="entry name" value="DEFECT AT LOW TEMPERATURE PROTEIN 1"/>
    <property type="match status" value="1"/>
</dbReference>
<keyword evidence="1" id="KW-0812">Transmembrane</keyword>
<evidence type="ECO:0000256" key="1">
    <source>
        <dbReference type="SAM" id="Phobius"/>
    </source>
</evidence>
<dbReference type="AlphaFoldDB" id="A0AAV9GUD1"/>
<sequence length="231" mass="24881">MTYSASAVSSENSPSSARPWQASFIGRLPWDGLLAISGVAACAFSMIFVIVKSDLDRLDRWVISPAVYLAIISAAANILLRYTFMRGVEISWWVAALKENTRVKDLHNIWLYSTSLWAAVSVGRGFSLVALASVLLAVVPASTPLVQRASSAASHTTVAEVEISVTAAQTLRREDGTGAIEGRSRATDFVTASFAKAITRPLGCQSHLCSSQRDIGMPLRDVQHDSAGRRI</sequence>
<dbReference type="InterPro" id="IPR021514">
    <property type="entry name" value="DUF3176"/>
</dbReference>
<gene>
    <name evidence="2" type="ORF">QBC34DRAFT_42390</name>
</gene>
<dbReference type="Pfam" id="PF11374">
    <property type="entry name" value="DUF3176"/>
    <property type="match status" value="1"/>
</dbReference>
<protein>
    <submittedName>
        <fullName evidence="2">Uncharacterized protein</fullName>
    </submittedName>
</protein>
<dbReference type="EMBL" id="MU865925">
    <property type="protein sequence ID" value="KAK4452258.1"/>
    <property type="molecule type" value="Genomic_DNA"/>
</dbReference>
<keyword evidence="3" id="KW-1185">Reference proteome</keyword>
<proteinExistence type="predicted"/>
<name>A0AAV9GUD1_9PEZI</name>
<evidence type="ECO:0000313" key="2">
    <source>
        <dbReference type="EMBL" id="KAK4452258.1"/>
    </source>
</evidence>
<dbReference type="Proteomes" id="UP001321760">
    <property type="component" value="Unassembled WGS sequence"/>
</dbReference>
<evidence type="ECO:0000313" key="3">
    <source>
        <dbReference type="Proteomes" id="UP001321760"/>
    </source>
</evidence>
<feature type="transmembrane region" description="Helical" evidence="1">
    <location>
        <begin position="116"/>
        <end position="139"/>
    </location>
</feature>
<feature type="transmembrane region" description="Helical" evidence="1">
    <location>
        <begin position="63"/>
        <end position="84"/>
    </location>
</feature>
<reference evidence="2" key="1">
    <citation type="journal article" date="2023" name="Mol. Phylogenet. Evol.">
        <title>Genome-scale phylogeny and comparative genomics of the fungal order Sordariales.</title>
        <authorList>
            <person name="Hensen N."/>
            <person name="Bonometti L."/>
            <person name="Westerberg I."/>
            <person name="Brannstrom I.O."/>
            <person name="Guillou S."/>
            <person name="Cros-Aarteil S."/>
            <person name="Calhoun S."/>
            <person name="Haridas S."/>
            <person name="Kuo A."/>
            <person name="Mondo S."/>
            <person name="Pangilinan J."/>
            <person name="Riley R."/>
            <person name="LaButti K."/>
            <person name="Andreopoulos B."/>
            <person name="Lipzen A."/>
            <person name="Chen C."/>
            <person name="Yan M."/>
            <person name="Daum C."/>
            <person name="Ng V."/>
            <person name="Clum A."/>
            <person name="Steindorff A."/>
            <person name="Ohm R.A."/>
            <person name="Martin F."/>
            <person name="Silar P."/>
            <person name="Natvig D.O."/>
            <person name="Lalanne C."/>
            <person name="Gautier V."/>
            <person name="Ament-Velasquez S.L."/>
            <person name="Kruys A."/>
            <person name="Hutchinson M.I."/>
            <person name="Powell A.J."/>
            <person name="Barry K."/>
            <person name="Miller A.N."/>
            <person name="Grigoriev I.V."/>
            <person name="Debuchy R."/>
            <person name="Gladieux P."/>
            <person name="Hiltunen Thoren M."/>
            <person name="Johannesson H."/>
        </authorList>
    </citation>
    <scope>NUCLEOTIDE SEQUENCE</scope>
    <source>
        <strain evidence="2">PSN243</strain>
    </source>
</reference>
<feature type="transmembrane region" description="Helical" evidence="1">
    <location>
        <begin position="32"/>
        <end position="51"/>
    </location>
</feature>
<keyword evidence="1" id="KW-1133">Transmembrane helix</keyword>
<organism evidence="2 3">
    <name type="scientific">Podospora aff. communis PSN243</name>
    <dbReference type="NCBI Taxonomy" id="3040156"/>
    <lineage>
        <taxon>Eukaryota</taxon>
        <taxon>Fungi</taxon>
        <taxon>Dikarya</taxon>
        <taxon>Ascomycota</taxon>
        <taxon>Pezizomycotina</taxon>
        <taxon>Sordariomycetes</taxon>
        <taxon>Sordariomycetidae</taxon>
        <taxon>Sordariales</taxon>
        <taxon>Podosporaceae</taxon>
        <taxon>Podospora</taxon>
    </lineage>
</organism>